<gene>
    <name evidence="2" type="ORF">PVAP13_9NG612600</name>
</gene>
<keyword evidence="3" id="KW-1185">Reference proteome</keyword>
<dbReference type="Proteomes" id="UP000823388">
    <property type="component" value="Chromosome 9N"/>
</dbReference>
<evidence type="ECO:0000256" key="1">
    <source>
        <dbReference type="SAM" id="MobiDB-lite"/>
    </source>
</evidence>
<evidence type="ECO:0000313" key="2">
    <source>
        <dbReference type="EMBL" id="KAG2541254.1"/>
    </source>
</evidence>
<evidence type="ECO:0000313" key="3">
    <source>
        <dbReference type="Proteomes" id="UP000823388"/>
    </source>
</evidence>
<name>A0A8T0N264_PANVG</name>
<dbReference type="EMBL" id="CM029054">
    <property type="protein sequence ID" value="KAG2541254.1"/>
    <property type="molecule type" value="Genomic_DNA"/>
</dbReference>
<dbReference type="AlphaFoldDB" id="A0A8T0N264"/>
<organism evidence="2 3">
    <name type="scientific">Panicum virgatum</name>
    <name type="common">Blackwell switchgrass</name>
    <dbReference type="NCBI Taxonomy" id="38727"/>
    <lineage>
        <taxon>Eukaryota</taxon>
        <taxon>Viridiplantae</taxon>
        <taxon>Streptophyta</taxon>
        <taxon>Embryophyta</taxon>
        <taxon>Tracheophyta</taxon>
        <taxon>Spermatophyta</taxon>
        <taxon>Magnoliopsida</taxon>
        <taxon>Liliopsida</taxon>
        <taxon>Poales</taxon>
        <taxon>Poaceae</taxon>
        <taxon>PACMAD clade</taxon>
        <taxon>Panicoideae</taxon>
        <taxon>Panicodae</taxon>
        <taxon>Paniceae</taxon>
        <taxon>Panicinae</taxon>
        <taxon>Panicum</taxon>
        <taxon>Panicum sect. Hiantes</taxon>
    </lineage>
</organism>
<sequence length="131" mass="13592">MQQDQKLSAAVARELLKAEAQGEQGAKVALQKRKATGGAAAAAPEQKRKATGGAAAATEQMSSGCAGHALEQNEASAFSACTPPISLTDRNFFFNGAGSLFGSSPLSQPWMLSSEPATWLMCCSREDGELN</sequence>
<feature type="region of interest" description="Disordered" evidence="1">
    <location>
        <begin position="20"/>
        <end position="60"/>
    </location>
</feature>
<reference evidence="2" key="1">
    <citation type="submission" date="2020-05" db="EMBL/GenBank/DDBJ databases">
        <title>WGS assembly of Panicum virgatum.</title>
        <authorList>
            <person name="Lovell J.T."/>
            <person name="Jenkins J."/>
            <person name="Shu S."/>
            <person name="Juenger T.E."/>
            <person name="Schmutz J."/>
        </authorList>
    </citation>
    <scope>NUCLEOTIDE SEQUENCE</scope>
    <source>
        <strain evidence="2">AP13</strain>
    </source>
</reference>
<protein>
    <submittedName>
        <fullName evidence="2">Uncharacterized protein</fullName>
    </submittedName>
</protein>
<dbReference type="EMBL" id="CM029054">
    <property type="protein sequence ID" value="KAG2541255.1"/>
    <property type="molecule type" value="Genomic_DNA"/>
</dbReference>
<accession>A0A8T0N264</accession>
<comment type="caution">
    <text evidence="2">The sequence shown here is derived from an EMBL/GenBank/DDBJ whole genome shotgun (WGS) entry which is preliminary data.</text>
</comment>
<proteinExistence type="predicted"/>